<dbReference type="EMBL" id="MUNK01000144">
    <property type="protein sequence ID" value="OTA30098.1"/>
    <property type="molecule type" value="Genomic_DNA"/>
</dbReference>
<gene>
    <name evidence="5" type="ORF">BTJ68_09296</name>
</gene>
<feature type="region of interest" description="Disordered" evidence="3">
    <location>
        <begin position="464"/>
        <end position="485"/>
    </location>
</feature>
<keyword evidence="2" id="KW-0560">Oxidoreductase</keyword>
<dbReference type="GO" id="GO:0006338">
    <property type="term" value="P:chromatin remodeling"/>
    <property type="evidence" value="ECO:0007669"/>
    <property type="project" value="TreeGrafter"/>
</dbReference>
<dbReference type="GO" id="GO:0050660">
    <property type="term" value="F:flavin adenine dinucleotide binding"/>
    <property type="evidence" value="ECO:0007669"/>
    <property type="project" value="TreeGrafter"/>
</dbReference>
<comment type="caution">
    <text evidence="5">The sequence shown here is derived from an EMBL/GenBank/DDBJ whole genome shotgun (WGS) entry which is preliminary data.</text>
</comment>
<dbReference type="GO" id="GO:0003682">
    <property type="term" value="F:chromatin binding"/>
    <property type="evidence" value="ECO:0007669"/>
    <property type="project" value="TreeGrafter"/>
</dbReference>
<evidence type="ECO:0000256" key="2">
    <source>
        <dbReference type="ARBA" id="ARBA00023002"/>
    </source>
</evidence>
<evidence type="ECO:0000313" key="6">
    <source>
        <dbReference type="Proteomes" id="UP000194280"/>
    </source>
</evidence>
<feature type="region of interest" description="Disordered" evidence="3">
    <location>
        <begin position="132"/>
        <end position="159"/>
    </location>
</feature>
<evidence type="ECO:0000256" key="3">
    <source>
        <dbReference type="SAM" id="MobiDB-lite"/>
    </source>
</evidence>
<dbReference type="SUPFAM" id="SSF54373">
    <property type="entry name" value="FAD-linked reductases, C-terminal domain"/>
    <property type="match status" value="1"/>
</dbReference>
<keyword evidence="6" id="KW-1185">Reference proteome</keyword>
<evidence type="ECO:0000256" key="1">
    <source>
        <dbReference type="ARBA" id="ARBA00005995"/>
    </source>
</evidence>
<dbReference type="GO" id="GO:0016491">
    <property type="term" value="F:oxidoreductase activity"/>
    <property type="evidence" value="ECO:0007669"/>
    <property type="project" value="UniProtKB-KW"/>
</dbReference>
<sequence length="897" mass="96981">MAATARSPASSSDTTNQYASDPAVHPFLADNFDPADYLNSTLPSLATSSGARGTVATRSVQLPELSTQLQSLLAQLNAHTTRLSNTLNQLTDEIIRSGSRLAYEVEVLRGDTAGLTDSFNSGLRKDIEVFTSRAEGGSNGSTNGTTGDEAKAKDGSGNGTVEPEYLVRLKTLKAVRARLDAVIKVFGDAMAWPLAPSELAGVTSSIISVSAPDSDGEARDREEKGKEYVEKMRLEISELLGAGNDAAGLEAALVRIEELKQLAEVWKGTAEEKARMRIIENLSKPVEERQKALERSGKPTTLPTRGADMRYGPGVSDARTVNEGGYGFFKLMQRSLTKMATQAPYNGGRHYNTIVIGAGMSGLACASRLLQHPSHQKPNGLLALEARDRIGGRIDAVHVNGCRLDTGANWIHGTGTKETPNPLVEILPHKRMRPLDGAVAFNAPRLDGDVRESHEREDGWVEIDGAAKPQSFQTGEDKSGSGESRVIPAASTSVLMGSVWGMLGSLHDEAAASTEHEAKRTTVLNAVKRNEVFNSAFAELPPELHPSLSGLPQFIENMEAAPLAAQSAEHDRGRAGVSLAEYAIDDFDGDQVFLQDGYQSLIEEVAKVLREQDLVKTGAEVKRIRWDRAPVVVETGESTFTADRVVCSLPLGVLQHHTDRYREAKTLPLFEPLLPQGKQDALDSLGYGTLDKVFLVYDHAWWNVEPFLSRYQEGVVKRSTGEHQDKDARPDSFMGFTSELPGISVHPENGTSSGPRLLSCLNLEALTDFPVFSTFVSCSNATHIESLSDHEAGAIVHRALTSWLGIEPPQPAAVHVTCWASDPFSRGSYSHMITGLSDHEHREEFQRPVRGSHGGELRFAGEHTSRNHFATVHGALLSGWREADGILAELGDGAGSI</sequence>
<comment type="similarity">
    <text evidence="1">Belongs to the flavin monoamine oxidase family.</text>
</comment>
<dbReference type="InParanoid" id="A0A1Z5T2J6"/>
<dbReference type="PANTHER" id="PTHR10742">
    <property type="entry name" value="FLAVIN MONOAMINE OXIDASE"/>
    <property type="match status" value="1"/>
</dbReference>
<evidence type="ECO:0000259" key="4">
    <source>
        <dbReference type="Pfam" id="PF01593"/>
    </source>
</evidence>
<dbReference type="Pfam" id="PF01593">
    <property type="entry name" value="Amino_oxidase"/>
    <property type="match status" value="1"/>
</dbReference>
<name>A0A1Z5T2J6_HORWE</name>
<dbReference type="STRING" id="1157616.A0A1Z5T2J6"/>
<dbReference type="FunCoup" id="A0A1Z5T2J6">
    <property type="interactions" value="682"/>
</dbReference>
<proteinExistence type="inferred from homology"/>
<organism evidence="5 6">
    <name type="scientific">Hortaea werneckii EXF-2000</name>
    <dbReference type="NCBI Taxonomy" id="1157616"/>
    <lineage>
        <taxon>Eukaryota</taxon>
        <taxon>Fungi</taxon>
        <taxon>Dikarya</taxon>
        <taxon>Ascomycota</taxon>
        <taxon>Pezizomycotina</taxon>
        <taxon>Dothideomycetes</taxon>
        <taxon>Dothideomycetidae</taxon>
        <taxon>Mycosphaerellales</taxon>
        <taxon>Teratosphaeriaceae</taxon>
        <taxon>Hortaea</taxon>
    </lineage>
</organism>
<dbReference type="InterPro" id="IPR050281">
    <property type="entry name" value="Flavin_monoamine_oxidase"/>
</dbReference>
<reference evidence="5 6" key="1">
    <citation type="submission" date="2017-01" db="EMBL/GenBank/DDBJ databases">
        <title>The recent genome duplication of the halophilic yeast Hortaea werneckii: insights from long-read sequencing.</title>
        <authorList>
            <person name="Sinha S."/>
            <person name="Flibotte S."/>
            <person name="Neira M."/>
            <person name="Lenassi M."/>
            <person name="Gostincar C."/>
            <person name="Stajich J.E."/>
            <person name="Nislow C.E."/>
        </authorList>
    </citation>
    <scope>NUCLEOTIDE SEQUENCE [LARGE SCALE GENOMIC DNA]</scope>
    <source>
        <strain evidence="5 6">EXF-2000</strain>
    </source>
</reference>
<evidence type="ECO:0000313" key="5">
    <source>
        <dbReference type="EMBL" id="OTA30098.1"/>
    </source>
</evidence>
<dbReference type="PANTHER" id="PTHR10742:SF386">
    <property type="entry name" value="LYSINE-SPECIFIC HISTONE DEMETHYLASE 1A"/>
    <property type="match status" value="1"/>
</dbReference>
<feature type="region of interest" description="Disordered" evidence="3">
    <location>
        <begin position="290"/>
        <end position="313"/>
    </location>
</feature>
<dbReference type="InterPro" id="IPR002937">
    <property type="entry name" value="Amino_oxidase"/>
</dbReference>
<dbReference type="Proteomes" id="UP000194280">
    <property type="component" value="Unassembled WGS sequence"/>
</dbReference>
<feature type="domain" description="Amine oxidase" evidence="4">
    <location>
        <begin position="360"/>
        <end position="887"/>
    </location>
</feature>
<dbReference type="InterPro" id="IPR036188">
    <property type="entry name" value="FAD/NAD-bd_sf"/>
</dbReference>
<protein>
    <recommendedName>
        <fullName evidence="4">Amine oxidase domain-containing protein</fullName>
    </recommendedName>
</protein>
<dbReference type="Gene3D" id="6.10.250.2790">
    <property type="match status" value="1"/>
</dbReference>
<dbReference type="AlphaFoldDB" id="A0A1Z5T2J6"/>
<dbReference type="Gene3D" id="3.50.50.60">
    <property type="entry name" value="FAD/NAD(P)-binding domain"/>
    <property type="match status" value="2"/>
</dbReference>
<dbReference type="SUPFAM" id="SSF51905">
    <property type="entry name" value="FAD/NAD(P)-binding domain"/>
    <property type="match status" value="1"/>
</dbReference>
<dbReference type="VEuPathDB" id="FungiDB:BTJ68_09296"/>
<accession>A0A1Z5T2J6</accession>